<feature type="chain" id="PRO_5033067933" evidence="1">
    <location>
        <begin position="19"/>
        <end position="142"/>
    </location>
</feature>
<keyword evidence="1" id="KW-0732">Signal</keyword>
<gene>
    <name evidence="2" type="ORF">HHL10_21175</name>
</gene>
<dbReference type="EMBL" id="JABBFW010000018">
    <property type="protein sequence ID" value="NML17485.1"/>
    <property type="molecule type" value="Genomic_DNA"/>
</dbReference>
<keyword evidence="3" id="KW-1185">Reference proteome</keyword>
<dbReference type="RefSeq" id="WP_169162381.1">
    <property type="nucleotide sequence ID" value="NZ_JABBFW010000018.1"/>
</dbReference>
<evidence type="ECO:0000313" key="2">
    <source>
        <dbReference type="EMBL" id="NML17485.1"/>
    </source>
</evidence>
<dbReference type="AlphaFoldDB" id="A0A848FF70"/>
<reference evidence="2 3" key="1">
    <citation type="submission" date="2020-04" db="EMBL/GenBank/DDBJ databases">
        <title>Azohydromonas sp. isolated from soil.</title>
        <authorList>
            <person name="Dahal R.H."/>
        </authorList>
    </citation>
    <scope>NUCLEOTIDE SEQUENCE [LARGE SCALE GENOMIC DNA]</scope>
    <source>
        <strain evidence="2 3">G-1-1-14</strain>
    </source>
</reference>
<sequence>MRFLFLVAIFFVAFTTQAREPLAVDFRCLIGGDKQNIHLEWRVFSEPETGWTTAYVKYHGGSKPIPLVQKSEEATQKPEGRPWEMTSIWLEVMEGKITGEYRVVTQGANIYRFQYKNHRNGKEMVFVQDLAAQWNDGCEWKR</sequence>
<comment type="caution">
    <text evidence="2">The sequence shown here is derived from an EMBL/GenBank/DDBJ whole genome shotgun (WGS) entry which is preliminary data.</text>
</comment>
<protein>
    <submittedName>
        <fullName evidence="2">Uncharacterized protein</fullName>
    </submittedName>
</protein>
<feature type="signal peptide" evidence="1">
    <location>
        <begin position="1"/>
        <end position="18"/>
    </location>
</feature>
<evidence type="ECO:0000256" key="1">
    <source>
        <dbReference type="SAM" id="SignalP"/>
    </source>
</evidence>
<proteinExistence type="predicted"/>
<accession>A0A848FF70</accession>
<evidence type="ECO:0000313" key="3">
    <source>
        <dbReference type="Proteomes" id="UP000574067"/>
    </source>
</evidence>
<dbReference type="Proteomes" id="UP000574067">
    <property type="component" value="Unassembled WGS sequence"/>
</dbReference>
<organism evidence="2 3">
    <name type="scientific">Azohydromonas caseinilytica</name>
    <dbReference type="NCBI Taxonomy" id="2728836"/>
    <lineage>
        <taxon>Bacteria</taxon>
        <taxon>Pseudomonadati</taxon>
        <taxon>Pseudomonadota</taxon>
        <taxon>Betaproteobacteria</taxon>
        <taxon>Burkholderiales</taxon>
        <taxon>Sphaerotilaceae</taxon>
        <taxon>Azohydromonas</taxon>
    </lineage>
</organism>
<name>A0A848FF70_9BURK</name>